<evidence type="ECO:0000259" key="2">
    <source>
        <dbReference type="Pfam" id="PF09992"/>
    </source>
</evidence>
<dbReference type="Pfam" id="PF09992">
    <property type="entry name" value="NAGPA"/>
    <property type="match status" value="1"/>
</dbReference>
<comment type="caution">
    <text evidence="3">The sequence shown here is derived from an EMBL/GenBank/DDBJ whole genome shotgun (WGS) entry which is preliminary data.</text>
</comment>
<dbReference type="Proteomes" id="UP000823638">
    <property type="component" value="Unassembled WGS sequence"/>
</dbReference>
<proteinExistence type="predicted"/>
<sequence>MKKKKKNLIFSILFLSFFLFSCVTPAKNLVPVPDTKNGKVEEENSSVVNENTVSEFREKLDWAEILPGIEYSTFVYEKAEIHCLKTSLSPNKCELDLNFRIPDDKVDLPVNCFLGKSVKELAENKGFIGAVNGTPFYSRNSENCDVLSLFNPLRQCAGILYYSGVLYSPGIPGYDMLVVSYDMDCRIMDQEEEIPSGTFFALGGFWQVLKDGVIQEFNDILDSRTFAGFNDSGEFFLLVAEGEPLSGSGGLSFENSGKLLRSLGCTQGIQLDGGSSSSFVLRTEKGEYERKNFSLFPGGVKVVNCIGIKYTD</sequence>
<evidence type="ECO:0000256" key="1">
    <source>
        <dbReference type="SAM" id="SignalP"/>
    </source>
</evidence>
<feature type="signal peptide" evidence="1">
    <location>
        <begin position="1"/>
        <end position="26"/>
    </location>
</feature>
<dbReference type="InterPro" id="IPR018711">
    <property type="entry name" value="NAGPA"/>
</dbReference>
<dbReference type="PROSITE" id="PS51257">
    <property type="entry name" value="PROKAR_LIPOPROTEIN"/>
    <property type="match status" value="1"/>
</dbReference>
<name>A0A9D9N1R7_9SPIR</name>
<organism evidence="3 4">
    <name type="scientific">Candidatus Gallitreponema excrementavium</name>
    <dbReference type="NCBI Taxonomy" id="2840840"/>
    <lineage>
        <taxon>Bacteria</taxon>
        <taxon>Pseudomonadati</taxon>
        <taxon>Spirochaetota</taxon>
        <taxon>Spirochaetia</taxon>
        <taxon>Spirochaetales</taxon>
        <taxon>Candidatus Gallitreponema</taxon>
    </lineage>
</organism>
<dbReference type="PANTHER" id="PTHR40446">
    <property type="entry name" value="N-ACETYLGLUCOSAMINE-1-PHOSPHODIESTER ALPHA-N-ACETYLGLUCOSAMINIDASE"/>
    <property type="match status" value="1"/>
</dbReference>
<feature type="domain" description="Phosphodiester glycosidase" evidence="2">
    <location>
        <begin position="126"/>
        <end position="308"/>
    </location>
</feature>
<reference evidence="3" key="2">
    <citation type="journal article" date="2021" name="PeerJ">
        <title>Extensive microbial diversity within the chicken gut microbiome revealed by metagenomics and culture.</title>
        <authorList>
            <person name="Gilroy R."/>
            <person name="Ravi A."/>
            <person name="Getino M."/>
            <person name="Pursley I."/>
            <person name="Horton D.L."/>
            <person name="Alikhan N.F."/>
            <person name="Baker D."/>
            <person name="Gharbi K."/>
            <person name="Hall N."/>
            <person name="Watson M."/>
            <person name="Adriaenssens E.M."/>
            <person name="Foster-Nyarko E."/>
            <person name="Jarju S."/>
            <person name="Secka A."/>
            <person name="Antonio M."/>
            <person name="Oren A."/>
            <person name="Chaudhuri R.R."/>
            <person name="La Ragione R."/>
            <person name="Hildebrand F."/>
            <person name="Pallen M.J."/>
        </authorList>
    </citation>
    <scope>NUCLEOTIDE SEQUENCE</scope>
    <source>
        <strain evidence="3">10532</strain>
    </source>
</reference>
<evidence type="ECO:0000313" key="3">
    <source>
        <dbReference type="EMBL" id="MBO8457187.1"/>
    </source>
</evidence>
<keyword evidence="1" id="KW-0732">Signal</keyword>
<accession>A0A9D9N1R7</accession>
<feature type="chain" id="PRO_5039149653" evidence="1">
    <location>
        <begin position="27"/>
        <end position="312"/>
    </location>
</feature>
<dbReference type="AlphaFoldDB" id="A0A9D9N1R7"/>
<gene>
    <name evidence="3" type="ORF">IAA81_03030</name>
</gene>
<dbReference type="PANTHER" id="PTHR40446:SF2">
    <property type="entry name" value="N-ACETYLGLUCOSAMINE-1-PHOSPHODIESTER ALPHA-N-ACETYLGLUCOSAMINIDASE"/>
    <property type="match status" value="1"/>
</dbReference>
<dbReference type="GO" id="GO:0016798">
    <property type="term" value="F:hydrolase activity, acting on glycosyl bonds"/>
    <property type="evidence" value="ECO:0007669"/>
    <property type="project" value="UniProtKB-KW"/>
</dbReference>
<protein>
    <submittedName>
        <fullName evidence="3">Phosphodiester glycosidase family protein</fullName>
    </submittedName>
</protein>
<reference evidence="3" key="1">
    <citation type="submission" date="2020-10" db="EMBL/GenBank/DDBJ databases">
        <authorList>
            <person name="Gilroy R."/>
        </authorList>
    </citation>
    <scope>NUCLEOTIDE SEQUENCE</scope>
    <source>
        <strain evidence="3">10532</strain>
    </source>
</reference>
<dbReference type="EMBL" id="JADIMM010000037">
    <property type="protein sequence ID" value="MBO8457187.1"/>
    <property type="molecule type" value="Genomic_DNA"/>
</dbReference>
<dbReference type="GO" id="GO:0033299">
    <property type="term" value="P:secretion of lysosomal enzymes"/>
    <property type="evidence" value="ECO:0007669"/>
    <property type="project" value="TreeGrafter"/>
</dbReference>
<evidence type="ECO:0000313" key="4">
    <source>
        <dbReference type="Proteomes" id="UP000823638"/>
    </source>
</evidence>
<keyword evidence="3" id="KW-0378">Hydrolase</keyword>
<keyword evidence="3" id="KW-0326">Glycosidase</keyword>